<sequence>MSPLSHPEEGEHLKYNISCVVFQYPDVTALGFAEEKDNPRWFPAYKEETDWFLGRRDRVGWKLVAGGTTSHGTAIVVLLSLLGSLSLPISSVFDVSVGYVCRCLVIVSTAALFFSLSLFCYPQRLVEKISCPPISIHFAIKQSYIPILFSPTSKHGRQHLRRDRNR</sequence>
<keyword evidence="1" id="KW-1133">Transmembrane helix</keyword>
<evidence type="ECO:0000313" key="3">
    <source>
        <dbReference type="Proteomes" id="UP000304947"/>
    </source>
</evidence>
<name>A0A4S9XP56_AURPU</name>
<evidence type="ECO:0000313" key="2">
    <source>
        <dbReference type="EMBL" id="THZ81682.1"/>
    </source>
</evidence>
<organism evidence="2 3">
    <name type="scientific">Aureobasidium pullulans</name>
    <name type="common">Black yeast</name>
    <name type="synonym">Pullularia pullulans</name>
    <dbReference type="NCBI Taxonomy" id="5580"/>
    <lineage>
        <taxon>Eukaryota</taxon>
        <taxon>Fungi</taxon>
        <taxon>Dikarya</taxon>
        <taxon>Ascomycota</taxon>
        <taxon>Pezizomycotina</taxon>
        <taxon>Dothideomycetes</taxon>
        <taxon>Dothideomycetidae</taxon>
        <taxon>Dothideales</taxon>
        <taxon>Saccotheciaceae</taxon>
        <taxon>Aureobasidium</taxon>
    </lineage>
</organism>
<protein>
    <submittedName>
        <fullName evidence="2">Uncharacterized protein</fullName>
    </submittedName>
</protein>
<feature type="transmembrane region" description="Helical" evidence="1">
    <location>
        <begin position="97"/>
        <end position="121"/>
    </location>
</feature>
<proteinExistence type="predicted"/>
<dbReference type="AlphaFoldDB" id="A0A4S9XP56"/>
<reference evidence="2 3" key="1">
    <citation type="submission" date="2018-10" db="EMBL/GenBank/DDBJ databases">
        <title>Fifty Aureobasidium pullulans genomes reveal a recombining polyextremotolerant generalist.</title>
        <authorList>
            <person name="Gostincar C."/>
            <person name="Turk M."/>
            <person name="Zajc J."/>
            <person name="Gunde-Cimerman N."/>
        </authorList>
    </citation>
    <scope>NUCLEOTIDE SEQUENCE [LARGE SCALE GENOMIC DNA]</scope>
    <source>
        <strain evidence="2 3">EXF-3380</strain>
    </source>
</reference>
<evidence type="ECO:0000256" key="1">
    <source>
        <dbReference type="SAM" id="Phobius"/>
    </source>
</evidence>
<feature type="transmembrane region" description="Helical" evidence="1">
    <location>
        <begin position="63"/>
        <end position="85"/>
    </location>
</feature>
<keyword evidence="1" id="KW-0472">Membrane</keyword>
<dbReference type="Proteomes" id="UP000304947">
    <property type="component" value="Unassembled WGS sequence"/>
</dbReference>
<feature type="non-terminal residue" evidence="2">
    <location>
        <position position="166"/>
    </location>
</feature>
<comment type="caution">
    <text evidence="2">The sequence shown here is derived from an EMBL/GenBank/DDBJ whole genome shotgun (WGS) entry which is preliminary data.</text>
</comment>
<keyword evidence="1" id="KW-0812">Transmembrane</keyword>
<accession>A0A4S9XP56</accession>
<gene>
    <name evidence="2" type="ORF">D6C83_09515</name>
</gene>
<dbReference type="EMBL" id="QZBU01006661">
    <property type="protein sequence ID" value="THZ81682.1"/>
    <property type="molecule type" value="Genomic_DNA"/>
</dbReference>